<dbReference type="EMBL" id="FMAF01000001">
    <property type="protein sequence ID" value="SCB08832.1"/>
    <property type="molecule type" value="Genomic_DNA"/>
</dbReference>
<reference evidence="1 2" key="1">
    <citation type="submission" date="2016-08" db="EMBL/GenBank/DDBJ databases">
        <authorList>
            <person name="Seilhamer J.J."/>
        </authorList>
    </citation>
    <scope>NUCLEOTIDE SEQUENCE [LARGE SCALE GENOMIC DNA]</scope>
    <source>
        <strain evidence="1 2">P1-7</strain>
    </source>
</reference>
<dbReference type="AlphaFoldDB" id="A0A1C3U0A7"/>
<evidence type="ECO:0000313" key="1">
    <source>
        <dbReference type="EMBL" id="SCB08832.1"/>
    </source>
</evidence>
<sequence length="96" mass="10903">MSFVLAQNMRLGLEEALARSEDGQGEISRKFIRLETQMETRMAKIISLSERRSRMPPRAQKEPVEAKLLLFTGVRYEHLDTVTDRPGAGGKRAKSK</sequence>
<evidence type="ECO:0000313" key="2">
    <source>
        <dbReference type="Proteomes" id="UP000199205"/>
    </source>
</evidence>
<organism evidence="1 2">
    <name type="scientific">Rhizobium lusitanum</name>
    <dbReference type="NCBI Taxonomy" id="293958"/>
    <lineage>
        <taxon>Bacteria</taxon>
        <taxon>Pseudomonadati</taxon>
        <taxon>Pseudomonadota</taxon>
        <taxon>Alphaproteobacteria</taxon>
        <taxon>Hyphomicrobiales</taxon>
        <taxon>Rhizobiaceae</taxon>
        <taxon>Rhizobium/Agrobacterium group</taxon>
        <taxon>Rhizobium</taxon>
    </lineage>
</organism>
<gene>
    <name evidence="1" type="ORF">GA0061101_101273</name>
</gene>
<name>A0A1C3U0A7_9HYPH</name>
<dbReference type="Proteomes" id="UP000199205">
    <property type="component" value="Unassembled WGS sequence"/>
</dbReference>
<proteinExistence type="predicted"/>
<protein>
    <submittedName>
        <fullName evidence="1">Uncharacterized protein</fullName>
    </submittedName>
</protein>
<accession>A0A1C3U0A7</accession>